<sequence length="213" mass="24144">MTGKLRVKANGRDLGELSIKRPSYENTAREYKIIYRPTQPGEPPLTSSYFVYFYIGGEVLREHNRSPNTYANACALRVSFSLNMAGMRIPEAVSILPVTTIGGKRILQGGIEYIPDGDKYYYIYSVENLSSFLEYAWGKADKLIYVSKGVSQLELLREMNKKGVIIFYISGYSDATGHATIWDGEKCLDESSYYDPSTHPKQTLTAIKFWELK</sequence>
<dbReference type="RefSeq" id="WP_064547753.1">
    <property type="nucleotide sequence ID" value="NZ_LXEQ01000055.1"/>
</dbReference>
<protein>
    <submittedName>
        <fullName evidence="1">Uncharacterized DUF4285 family protein</fullName>
    </submittedName>
</protein>
<name>A0ABX2W413_9ENTR</name>
<dbReference type="Proteomes" id="UP000078407">
    <property type="component" value="Unassembled WGS sequence"/>
</dbReference>
<evidence type="ECO:0000313" key="1">
    <source>
        <dbReference type="EMBL" id="OAT25371.1"/>
    </source>
</evidence>
<accession>A0ABX2W413</accession>
<reference evidence="1 2" key="1">
    <citation type="submission" date="2016-04" db="EMBL/GenBank/DDBJ databases">
        <title>ATOL: Assembling a taxonomically balanced genome-scale reconstruction of the evolutionary history of the Enterobacteriaceae.</title>
        <authorList>
            <person name="Plunkett G.III."/>
            <person name="Neeno-Eckwall E.C."/>
            <person name="Glasner J.D."/>
            <person name="Perna N.T."/>
        </authorList>
    </citation>
    <scope>NUCLEOTIDE SEQUENCE [LARGE SCALE GENOMIC DNA]</scope>
    <source>
        <strain evidence="1 2">ATCC 51602</strain>
    </source>
</reference>
<gene>
    <name evidence="1" type="ORF">M976_03790</name>
</gene>
<dbReference type="Pfam" id="PF14113">
    <property type="entry name" value="Tae4"/>
    <property type="match status" value="1"/>
</dbReference>
<keyword evidence="2" id="KW-1185">Reference proteome</keyword>
<comment type="caution">
    <text evidence="1">The sequence shown here is derived from an EMBL/GenBank/DDBJ whole genome shotgun (WGS) entry which is preliminary data.</text>
</comment>
<evidence type="ECO:0000313" key="2">
    <source>
        <dbReference type="Proteomes" id="UP000078407"/>
    </source>
</evidence>
<organism evidence="1 2">
    <name type="scientific">Buttiauxella ferragutiae ATCC 51602</name>
    <dbReference type="NCBI Taxonomy" id="1354252"/>
    <lineage>
        <taxon>Bacteria</taxon>
        <taxon>Pseudomonadati</taxon>
        <taxon>Pseudomonadota</taxon>
        <taxon>Gammaproteobacteria</taxon>
        <taxon>Enterobacterales</taxon>
        <taxon>Enterobacteriaceae</taxon>
        <taxon>Buttiauxella</taxon>
    </lineage>
</organism>
<dbReference type="Gene3D" id="3.90.1720.70">
    <property type="match status" value="1"/>
</dbReference>
<dbReference type="InterPro" id="IPR025562">
    <property type="entry name" value="Tae4"/>
</dbReference>
<proteinExistence type="predicted"/>
<dbReference type="EMBL" id="LXEQ01000055">
    <property type="protein sequence ID" value="OAT25371.1"/>
    <property type="molecule type" value="Genomic_DNA"/>
</dbReference>